<dbReference type="AlphaFoldDB" id="A0A3S0A012"/>
<dbReference type="RefSeq" id="WP_126700491.1">
    <property type="nucleotide sequence ID" value="NZ_RWKW01000048.1"/>
</dbReference>
<dbReference type="Proteomes" id="UP000278398">
    <property type="component" value="Unassembled WGS sequence"/>
</dbReference>
<accession>A0A3S0A012</accession>
<keyword evidence="1" id="KW-0732">Signal</keyword>
<feature type="signal peptide" evidence="1">
    <location>
        <begin position="1"/>
        <end position="19"/>
    </location>
</feature>
<evidence type="ECO:0000313" key="3">
    <source>
        <dbReference type="Proteomes" id="UP000278398"/>
    </source>
</evidence>
<dbReference type="OrthoDB" id="9808963at2"/>
<evidence type="ECO:0000256" key="1">
    <source>
        <dbReference type="SAM" id="SignalP"/>
    </source>
</evidence>
<evidence type="ECO:0000313" key="2">
    <source>
        <dbReference type="EMBL" id="RST85775.1"/>
    </source>
</evidence>
<feature type="chain" id="PRO_5018791309" evidence="1">
    <location>
        <begin position="20"/>
        <end position="153"/>
    </location>
</feature>
<protein>
    <submittedName>
        <fullName evidence="2">Uncharacterized protein</fullName>
    </submittedName>
</protein>
<keyword evidence="3" id="KW-1185">Reference proteome</keyword>
<proteinExistence type="predicted"/>
<comment type="caution">
    <text evidence="2">The sequence shown here is derived from an EMBL/GenBank/DDBJ whole genome shotgun (WGS) entry which is preliminary data.</text>
</comment>
<dbReference type="EMBL" id="RWKW01000048">
    <property type="protein sequence ID" value="RST85775.1"/>
    <property type="molecule type" value="Genomic_DNA"/>
</dbReference>
<reference evidence="2 3" key="1">
    <citation type="submission" date="2018-12" db="EMBL/GenBank/DDBJ databases">
        <title>Mesorhizobium carbonis sp. nov., isolated from coal mine water.</title>
        <authorList>
            <person name="Xin W."/>
            <person name="Xu Z."/>
            <person name="Xiang F."/>
            <person name="Zhang J."/>
            <person name="Xi L."/>
            <person name="Liu J."/>
        </authorList>
    </citation>
    <scope>NUCLEOTIDE SEQUENCE [LARGE SCALE GENOMIC DNA]</scope>
    <source>
        <strain evidence="2 3">B2.3</strain>
    </source>
</reference>
<name>A0A3S0A012_9HYPH</name>
<sequence>MRLVMAWTLAIMVSTLALAEARASGGLLCTADDAFAAITIESGVTRGMGSPVFNVRAISIIRDDAVSGDLRNMAYDGEHLAQYWLDGEELRLLLYRERAEGAHGYVQIEVRTSTDEEGLYKGSYAVTVFDMTADTTGEGRTFRGDGPVECFVE</sequence>
<organism evidence="2 3">
    <name type="scientific">Aquibium carbonis</name>
    <dbReference type="NCBI Taxonomy" id="2495581"/>
    <lineage>
        <taxon>Bacteria</taxon>
        <taxon>Pseudomonadati</taxon>
        <taxon>Pseudomonadota</taxon>
        <taxon>Alphaproteobacteria</taxon>
        <taxon>Hyphomicrobiales</taxon>
        <taxon>Phyllobacteriaceae</taxon>
        <taxon>Aquibium</taxon>
    </lineage>
</organism>
<gene>
    <name evidence="2" type="ORF">EJC49_13650</name>
</gene>